<evidence type="ECO:0000313" key="2">
    <source>
        <dbReference type="EMBL" id="KAK3345021.1"/>
    </source>
</evidence>
<reference evidence="2" key="2">
    <citation type="submission" date="2023-06" db="EMBL/GenBank/DDBJ databases">
        <authorList>
            <consortium name="Lawrence Berkeley National Laboratory"/>
            <person name="Haridas S."/>
            <person name="Hensen N."/>
            <person name="Bonometti L."/>
            <person name="Westerberg I."/>
            <person name="Brannstrom I.O."/>
            <person name="Guillou S."/>
            <person name="Cros-Aarteil S."/>
            <person name="Calhoun S."/>
            <person name="Kuo A."/>
            <person name="Mondo S."/>
            <person name="Pangilinan J."/>
            <person name="Riley R."/>
            <person name="Labutti K."/>
            <person name="Andreopoulos B."/>
            <person name="Lipzen A."/>
            <person name="Chen C."/>
            <person name="Yanf M."/>
            <person name="Daum C."/>
            <person name="Ng V."/>
            <person name="Clum A."/>
            <person name="Steindorff A."/>
            <person name="Ohm R."/>
            <person name="Martin F."/>
            <person name="Silar P."/>
            <person name="Natvig D."/>
            <person name="Lalanne C."/>
            <person name="Gautier V."/>
            <person name="Ament-Velasquez S.L."/>
            <person name="Kruys A."/>
            <person name="Hutchinson M.I."/>
            <person name="Powell A.J."/>
            <person name="Barry K."/>
            <person name="Miller A.N."/>
            <person name="Grigoriev I.V."/>
            <person name="Debuchy R."/>
            <person name="Gladieux P."/>
            <person name="Thoren M.H."/>
            <person name="Johannesson H."/>
        </authorList>
    </citation>
    <scope>NUCLEOTIDE SEQUENCE</scope>
    <source>
        <strain evidence="2">CBS 560.94</strain>
    </source>
</reference>
<reference evidence="2" key="1">
    <citation type="journal article" date="2023" name="Mol. Phylogenet. Evol.">
        <title>Genome-scale phylogeny and comparative genomics of the fungal order Sordariales.</title>
        <authorList>
            <person name="Hensen N."/>
            <person name="Bonometti L."/>
            <person name="Westerberg I."/>
            <person name="Brannstrom I.O."/>
            <person name="Guillou S."/>
            <person name="Cros-Aarteil S."/>
            <person name="Calhoun S."/>
            <person name="Haridas S."/>
            <person name="Kuo A."/>
            <person name="Mondo S."/>
            <person name="Pangilinan J."/>
            <person name="Riley R."/>
            <person name="LaButti K."/>
            <person name="Andreopoulos B."/>
            <person name="Lipzen A."/>
            <person name="Chen C."/>
            <person name="Yan M."/>
            <person name="Daum C."/>
            <person name="Ng V."/>
            <person name="Clum A."/>
            <person name="Steindorff A."/>
            <person name="Ohm R.A."/>
            <person name="Martin F."/>
            <person name="Silar P."/>
            <person name="Natvig D.O."/>
            <person name="Lalanne C."/>
            <person name="Gautier V."/>
            <person name="Ament-Velasquez S.L."/>
            <person name="Kruys A."/>
            <person name="Hutchinson M.I."/>
            <person name="Powell A.J."/>
            <person name="Barry K."/>
            <person name="Miller A.N."/>
            <person name="Grigoriev I.V."/>
            <person name="Debuchy R."/>
            <person name="Gladieux P."/>
            <person name="Hiltunen Thoren M."/>
            <person name="Johannesson H."/>
        </authorList>
    </citation>
    <scope>NUCLEOTIDE SEQUENCE</scope>
    <source>
        <strain evidence="2">CBS 560.94</strain>
    </source>
</reference>
<accession>A0AAE0MS89</accession>
<sequence>MLFRRFWYQFCRTNDAIRLPSLDTDAVGALGEIISFFAFATIPFDTQRLPNNNWIGNYGRLLRPDLDTFLQVWQFYDDPLFGELSAALGTRHLPLVRSVSDNAQQVVANVFLDCELEPAGDPERIEATVCFNAGNQIHVREVTRSWINFKNNVDKRLEQLAPWRGCYGTGMEEGTGMEKGKMLTVLPKEYFPPDTNLGNNIIEPPRIRRSYWADEPVPQLVNHDWWDTAAHYNFFLANAEERSRPVSREEPEPPRQPSLGDGLL</sequence>
<organism evidence="2 3">
    <name type="scientific">Neurospora tetraspora</name>
    <dbReference type="NCBI Taxonomy" id="94610"/>
    <lineage>
        <taxon>Eukaryota</taxon>
        <taxon>Fungi</taxon>
        <taxon>Dikarya</taxon>
        <taxon>Ascomycota</taxon>
        <taxon>Pezizomycotina</taxon>
        <taxon>Sordariomycetes</taxon>
        <taxon>Sordariomycetidae</taxon>
        <taxon>Sordariales</taxon>
        <taxon>Sordariaceae</taxon>
        <taxon>Neurospora</taxon>
    </lineage>
</organism>
<evidence type="ECO:0000313" key="3">
    <source>
        <dbReference type="Proteomes" id="UP001278500"/>
    </source>
</evidence>
<dbReference type="Proteomes" id="UP001278500">
    <property type="component" value="Unassembled WGS sequence"/>
</dbReference>
<proteinExistence type="predicted"/>
<evidence type="ECO:0000256" key="1">
    <source>
        <dbReference type="SAM" id="MobiDB-lite"/>
    </source>
</evidence>
<protein>
    <submittedName>
        <fullName evidence="2">Uncharacterized protein</fullName>
    </submittedName>
</protein>
<keyword evidence="3" id="KW-1185">Reference proteome</keyword>
<dbReference type="GeneID" id="87861812"/>
<comment type="caution">
    <text evidence="2">The sequence shown here is derived from an EMBL/GenBank/DDBJ whole genome shotgun (WGS) entry which is preliminary data.</text>
</comment>
<feature type="region of interest" description="Disordered" evidence="1">
    <location>
        <begin position="241"/>
        <end position="264"/>
    </location>
</feature>
<dbReference type="AlphaFoldDB" id="A0AAE0MS89"/>
<name>A0AAE0MS89_9PEZI</name>
<dbReference type="EMBL" id="JAUEPP010000004">
    <property type="protein sequence ID" value="KAK3345021.1"/>
    <property type="molecule type" value="Genomic_DNA"/>
</dbReference>
<dbReference type="RefSeq" id="XP_062681634.1">
    <property type="nucleotide sequence ID" value="XM_062824658.1"/>
</dbReference>
<feature type="compositionally biased region" description="Basic and acidic residues" evidence="1">
    <location>
        <begin position="241"/>
        <end position="253"/>
    </location>
</feature>
<gene>
    <name evidence="2" type="ORF">B0H65DRAFT_426992</name>
</gene>